<dbReference type="SUPFAM" id="SSF50998">
    <property type="entry name" value="Quinoprotein alcohol dehydrogenase-like"/>
    <property type="match status" value="1"/>
</dbReference>
<evidence type="ECO:0000313" key="2">
    <source>
        <dbReference type="EMBL" id="GAA3119126.1"/>
    </source>
</evidence>
<feature type="region of interest" description="Disordered" evidence="1">
    <location>
        <begin position="95"/>
        <end position="176"/>
    </location>
</feature>
<dbReference type="EMBL" id="BAAAUT010000004">
    <property type="protein sequence ID" value="GAA3119126.1"/>
    <property type="molecule type" value="Genomic_DNA"/>
</dbReference>
<name>A0ABP6MM05_9ACTN</name>
<dbReference type="RefSeq" id="WP_344855885.1">
    <property type="nucleotide sequence ID" value="NZ_BAAAUT010000004.1"/>
</dbReference>
<evidence type="ECO:0000256" key="1">
    <source>
        <dbReference type="SAM" id="MobiDB-lite"/>
    </source>
</evidence>
<sequence>MRTGKKLGGFTGVGDGLRSAALSPSGALLALAGTARVQVWDVATGKAVGRARDFPGAADTDFVVHFGQAEDRLLVTAGQSQSLWDLTTGAVRKLPPPCEKVEPPAAPGGVGDGALPPRLLAGHLPAEPVALPMRPEPAAEAAEAAERAGTTPPAGRRVLPRDQRGDAPTCQTRPVS</sequence>
<dbReference type="Proteomes" id="UP001500320">
    <property type="component" value="Unassembled WGS sequence"/>
</dbReference>
<gene>
    <name evidence="2" type="ORF">GCM10010466_07490</name>
</gene>
<feature type="compositionally biased region" description="Low complexity" evidence="1">
    <location>
        <begin position="136"/>
        <end position="155"/>
    </location>
</feature>
<evidence type="ECO:0000313" key="3">
    <source>
        <dbReference type="Proteomes" id="UP001500320"/>
    </source>
</evidence>
<proteinExistence type="predicted"/>
<dbReference type="InterPro" id="IPR015943">
    <property type="entry name" value="WD40/YVTN_repeat-like_dom_sf"/>
</dbReference>
<comment type="caution">
    <text evidence="2">The sequence shown here is derived from an EMBL/GenBank/DDBJ whole genome shotgun (WGS) entry which is preliminary data.</text>
</comment>
<organism evidence="2 3">
    <name type="scientific">Planomonospora alba</name>
    <dbReference type="NCBI Taxonomy" id="161354"/>
    <lineage>
        <taxon>Bacteria</taxon>
        <taxon>Bacillati</taxon>
        <taxon>Actinomycetota</taxon>
        <taxon>Actinomycetes</taxon>
        <taxon>Streptosporangiales</taxon>
        <taxon>Streptosporangiaceae</taxon>
        <taxon>Planomonospora</taxon>
    </lineage>
</organism>
<keyword evidence="3" id="KW-1185">Reference proteome</keyword>
<dbReference type="InterPro" id="IPR011047">
    <property type="entry name" value="Quinoprotein_ADH-like_sf"/>
</dbReference>
<protein>
    <submittedName>
        <fullName evidence="2">Uncharacterized protein</fullName>
    </submittedName>
</protein>
<dbReference type="Gene3D" id="2.130.10.10">
    <property type="entry name" value="YVTN repeat-like/Quinoprotein amine dehydrogenase"/>
    <property type="match status" value="1"/>
</dbReference>
<accession>A0ABP6MM05</accession>
<reference evidence="3" key="1">
    <citation type="journal article" date="2019" name="Int. J. Syst. Evol. Microbiol.">
        <title>The Global Catalogue of Microorganisms (GCM) 10K type strain sequencing project: providing services to taxonomists for standard genome sequencing and annotation.</title>
        <authorList>
            <consortium name="The Broad Institute Genomics Platform"/>
            <consortium name="The Broad Institute Genome Sequencing Center for Infectious Disease"/>
            <person name="Wu L."/>
            <person name="Ma J."/>
        </authorList>
    </citation>
    <scope>NUCLEOTIDE SEQUENCE [LARGE SCALE GENOMIC DNA]</scope>
    <source>
        <strain evidence="3">JCM 9373</strain>
    </source>
</reference>